<evidence type="ECO:0000259" key="1">
    <source>
        <dbReference type="Pfam" id="PF02538"/>
    </source>
</evidence>
<dbReference type="InterPro" id="IPR003692">
    <property type="entry name" value="Hydantoinase_B"/>
</dbReference>
<dbReference type="AlphaFoldDB" id="A0A8J4E7B0"/>
<protein>
    <recommendedName>
        <fullName evidence="1">Hydantoinase B/oxoprolinase domain-containing protein</fullName>
    </recommendedName>
</protein>
<dbReference type="Pfam" id="PF02538">
    <property type="entry name" value="Hydantoinase_B"/>
    <property type="match status" value="1"/>
</dbReference>
<sequence length="47" mass="5335">MREDVLEMILTATRLPAALGLDIRAFIAALNVARDRLRSVFDRYTAE</sequence>
<feature type="domain" description="Hydantoinase B/oxoprolinase" evidence="1">
    <location>
        <begin position="2"/>
        <end position="46"/>
    </location>
</feature>
<gene>
    <name evidence="2" type="ORF">Vau01_118620</name>
</gene>
<dbReference type="Proteomes" id="UP000612585">
    <property type="component" value="Unassembled WGS sequence"/>
</dbReference>
<accession>A0A8J4E7B0</accession>
<dbReference type="EMBL" id="BOPG01000114">
    <property type="protein sequence ID" value="GIJ64346.1"/>
    <property type="molecule type" value="Genomic_DNA"/>
</dbReference>
<reference evidence="2" key="1">
    <citation type="submission" date="2021-01" db="EMBL/GenBank/DDBJ databases">
        <title>Whole genome shotgun sequence of Virgisporangium aurantiacum NBRC 16421.</title>
        <authorList>
            <person name="Komaki H."/>
            <person name="Tamura T."/>
        </authorList>
    </citation>
    <scope>NUCLEOTIDE SEQUENCE</scope>
    <source>
        <strain evidence="2">NBRC 16421</strain>
    </source>
</reference>
<comment type="caution">
    <text evidence="2">The sequence shown here is derived from an EMBL/GenBank/DDBJ whole genome shotgun (WGS) entry which is preliminary data.</text>
</comment>
<dbReference type="GO" id="GO:0003824">
    <property type="term" value="F:catalytic activity"/>
    <property type="evidence" value="ECO:0007669"/>
    <property type="project" value="InterPro"/>
</dbReference>
<evidence type="ECO:0000313" key="2">
    <source>
        <dbReference type="EMBL" id="GIJ64346.1"/>
    </source>
</evidence>
<name>A0A8J4E7B0_9ACTN</name>
<keyword evidence="3" id="KW-1185">Reference proteome</keyword>
<proteinExistence type="predicted"/>
<organism evidence="2 3">
    <name type="scientific">Virgisporangium aurantiacum</name>
    <dbReference type="NCBI Taxonomy" id="175570"/>
    <lineage>
        <taxon>Bacteria</taxon>
        <taxon>Bacillati</taxon>
        <taxon>Actinomycetota</taxon>
        <taxon>Actinomycetes</taxon>
        <taxon>Micromonosporales</taxon>
        <taxon>Micromonosporaceae</taxon>
        <taxon>Virgisporangium</taxon>
    </lineage>
</organism>
<evidence type="ECO:0000313" key="3">
    <source>
        <dbReference type="Proteomes" id="UP000612585"/>
    </source>
</evidence>
<dbReference type="RefSeq" id="WP_204012726.1">
    <property type="nucleotide sequence ID" value="NZ_BOPG01000114.1"/>
</dbReference>